<dbReference type="PANTHER" id="PTHR30590:SF2">
    <property type="entry name" value="INNER MEMBRANE PROTEIN"/>
    <property type="match status" value="1"/>
</dbReference>
<accession>A0A8J3EJ00</accession>
<dbReference type="InterPro" id="IPR007349">
    <property type="entry name" value="DUF418"/>
</dbReference>
<keyword evidence="1" id="KW-1133">Transmembrane helix</keyword>
<evidence type="ECO:0000259" key="2">
    <source>
        <dbReference type="Pfam" id="PF04235"/>
    </source>
</evidence>
<feature type="transmembrane region" description="Helical" evidence="1">
    <location>
        <begin position="336"/>
        <end position="357"/>
    </location>
</feature>
<dbReference type="RefSeq" id="WP_229733522.1">
    <property type="nucleotide sequence ID" value="NZ_BMEV01000006.1"/>
</dbReference>
<sequence length="404" mass="46525">MKQRVTLIDSLRGFSLFGILIANLLIFQYGMFGKENMEFFDVSPLDRWAYIGTKIFVESSFLPIFMFLFGYSLILLKEKLENRDKKVKRHLVRRFLLLVLFGLLHSFFVWEGDILLAYGLFGFIMLLFLNRKKKTVLYWGIFFFVATSLLSFGQIEETEEELMHQHAYVEKEMEAYSKGSYIEVFQFRMSDEDPYGYDGWVYLFIIILAPFITIPMFLFGVYAAKSKWFTRPDEEKGLYRRFAFLFLPLGVLLKSMLFLFPDHFLSSGSYTFGATFLAIGYIFAFALLHTTVKHNVFTALEMAGRLSLTNYLLQSVICTTIFYGYGLGLYGKLGVLNGIVLGIGIFALQAAISYFYLKRWKMGPFEKVIRIGTYLTWKGAPKAKIAPAEKGQISNPQTGPNEAV</sequence>
<feature type="transmembrane region" description="Helical" evidence="1">
    <location>
        <begin position="12"/>
        <end position="31"/>
    </location>
</feature>
<organism evidence="3 4">
    <name type="scientific">Compostibacillus humi</name>
    <dbReference type="NCBI Taxonomy" id="1245525"/>
    <lineage>
        <taxon>Bacteria</taxon>
        <taxon>Bacillati</taxon>
        <taxon>Bacillota</taxon>
        <taxon>Bacilli</taxon>
        <taxon>Bacillales</taxon>
        <taxon>Bacillaceae</taxon>
        <taxon>Compostibacillus</taxon>
    </lineage>
</organism>
<feature type="transmembrane region" description="Helical" evidence="1">
    <location>
        <begin position="242"/>
        <end position="260"/>
    </location>
</feature>
<dbReference type="InterPro" id="IPR052529">
    <property type="entry name" value="Bact_Transport_Assoc"/>
</dbReference>
<feature type="transmembrane region" description="Helical" evidence="1">
    <location>
        <begin position="311"/>
        <end position="330"/>
    </location>
</feature>
<keyword evidence="1" id="KW-0472">Membrane</keyword>
<evidence type="ECO:0000256" key="1">
    <source>
        <dbReference type="SAM" id="Phobius"/>
    </source>
</evidence>
<proteinExistence type="predicted"/>
<comment type="caution">
    <text evidence="3">The sequence shown here is derived from an EMBL/GenBank/DDBJ whole genome shotgun (WGS) entry which is preliminary data.</text>
</comment>
<reference evidence="3" key="2">
    <citation type="submission" date="2020-09" db="EMBL/GenBank/DDBJ databases">
        <authorList>
            <person name="Sun Q."/>
            <person name="Zhou Y."/>
        </authorList>
    </citation>
    <scope>NUCLEOTIDE SEQUENCE</scope>
    <source>
        <strain evidence="3">CGMCC 1.12360</strain>
    </source>
</reference>
<evidence type="ECO:0000313" key="4">
    <source>
        <dbReference type="Proteomes" id="UP000602050"/>
    </source>
</evidence>
<dbReference type="EMBL" id="BMEV01000006">
    <property type="protein sequence ID" value="GGH70292.1"/>
    <property type="molecule type" value="Genomic_DNA"/>
</dbReference>
<feature type="transmembrane region" description="Helical" evidence="1">
    <location>
        <begin position="91"/>
        <end position="108"/>
    </location>
</feature>
<dbReference type="PANTHER" id="PTHR30590">
    <property type="entry name" value="INNER MEMBRANE PROTEIN"/>
    <property type="match status" value="1"/>
</dbReference>
<dbReference type="Pfam" id="PF04235">
    <property type="entry name" value="DUF418"/>
    <property type="match status" value="1"/>
</dbReference>
<feature type="transmembrane region" description="Helical" evidence="1">
    <location>
        <begin position="136"/>
        <end position="155"/>
    </location>
</feature>
<keyword evidence="4" id="KW-1185">Reference proteome</keyword>
<gene>
    <name evidence="3" type="ORF">GCM10010978_05070</name>
</gene>
<feature type="transmembrane region" description="Helical" evidence="1">
    <location>
        <begin position="51"/>
        <end position="71"/>
    </location>
</feature>
<reference evidence="3" key="1">
    <citation type="journal article" date="2014" name="Int. J. Syst. Evol. Microbiol.">
        <title>Complete genome sequence of Corynebacterium casei LMG S-19264T (=DSM 44701T), isolated from a smear-ripened cheese.</title>
        <authorList>
            <consortium name="US DOE Joint Genome Institute (JGI-PGF)"/>
            <person name="Walter F."/>
            <person name="Albersmeier A."/>
            <person name="Kalinowski J."/>
            <person name="Ruckert C."/>
        </authorList>
    </citation>
    <scope>NUCLEOTIDE SEQUENCE</scope>
    <source>
        <strain evidence="3">CGMCC 1.12360</strain>
    </source>
</reference>
<dbReference type="AlphaFoldDB" id="A0A8J3EJ00"/>
<name>A0A8J3EJ00_9BACI</name>
<feature type="transmembrane region" description="Helical" evidence="1">
    <location>
        <begin position="114"/>
        <end position="129"/>
    </location>
</feature>
<keyword evidence="1" id="KW-0812">Transmembrane</keyword>
<feature type="domain" description="DUF418" evidence="2">
    <location>
        <begin position="223"/>
        <end position="375"/>
    </location>
</feature>
<dbReference type="Proteomes" id="UP000602050">
    <property type="component" value="Unassembled WGS sequence"/>
</dbReference>
<feature type="transmembrane region" description="Helical" evidence="1">
    <location>
        <begin position="272"/>
        <end position="290"/>
    </location>
</feature>
<protein>
    <recommendedName>
        <fullName evidence="2">DUF418 domain-containing protein</fullName>
    </recommendedName>
</protein>
<feature type="transmembrane region" description="Helical" evidence="1">
    <location>
        <begin position="199"/>
        <end position="222"/>
    </location>
</feature>
<evidence type="ECO:0000313" key="3">
    <source>
        <dbReference type="EMBL" id="GGH70292.1"/>
    </source>
</evidence>